<feature type="compositionally biased region" description="Acidic residues" evidence="1">
    <location>
        <begin position="18"/>
        <end position="51"/>
    </location>
</feature>
<evidence type="ECO:0000256" key="1">
    <source>
        <dbReference type="SAM" id="MobiDB-lite"/>
    </source>
</evidence>
<accession>A0A6A1VIU0</accession>
<evidence type="ECO:0000313" key="2">
    <source>
        <dbReference type="EMBL" id="KAB1212603.1"/>
    </source>
</evidence>
<comment type="caution">
    <text evidence="2">The sequence shown here is derived from an EMBL/GenBank/DDBJ whole genome shotgun (WGS) entry which is preliminary data.</text>
</comment>
<dbReference type="EMBL" id="RXIC02000023">
    <property type="protein sequence ID" value="KAB1212603.1"/>
    <property type="molecule type" value="Genomic_DNA"/>
</dbReference>
<dbReference type="AlphaFoldDB" id="A0A6A1VIU0"/>
<dbReference type="Proteomes" id="UP000516437">
    <property type="component" value="Chromosome 5"/>
</dbReference>
<feature type="region of interest" description="Disordered" evidence="1">
    <location>
        <begin position="1"/>
        <end position="71"/>
    </location>
</feature>
<organism evidence="2 3">
    <name type="scientific">Morella rubra</name>
    <name type="common">Chinese bayberry</name>
    <dbReference type="NCBI Taxonomy" id="262757"/>
    <lineage>
        <taxon>Eukaryota</taxon>
        <taxon>Viridiplantae</taxon>
        <taxon>Streptophyta</taxon>
        <taxon>Embryophyta</taxon>
        <taxon>Tracheophyta</taxon>
        <taxon>Spermatophyta</taxon>
        <taxon>Magnoliopsida</taxon>
        <taxon>eudicotyledons</taxon>
        <taxon>Gunneridae</taxon>
        <taxon>Pentapetalae</taxon>
        <taxon>rosids</taxon>
        <taxon>fabids</taxon>
        <taxon>Fagales</taxon>
        <taxon>Myricaceae</taxon>
        <taxon>Morella</taxon>
    </lineage>
</organism>
<sequence>MGYRRTSRNTWVPKRQDSDEDEVDAVAEGEDELEGEEIDAEEMEFDVDADLAVDPPIIPSPTRDSDLPSSSDTQFTTFKARMLAMHEAQNKFIQDSFTSMQGEEWPAFLLHLMEHMLLGMSMQMRTPWTEDYLLVAIPHDEVDHPFMWSIRVPQAWSSILHEWACYWTRLRWGWASDLTRSRQRSMN</sequence>
<reference evidence="2 3" key="1">
    <citation type="journal article" date="2019" name="Plant Biotechnol. J.">
        <title>The red bayberry genome and genetic basis of sex determination.</title>
        <authorList>
            <person name="Jia H.M."/>
            <person name="Jia H.J."/>
            <person name="Cai Q.L."/>
            <person name="Wang Y."/>
            <person name="Zhao H.B."/>
            <person name="Yang W.F."/>
            <person name="Wang G.Y."/>
            <person name="Li Y.H."/>
            <person name="Zhan D.L."/>
            <person name="Shen Y.T."/>
            <person name="Niu Q.F."/>
            <person name="Chang L."/>
            <person name="Qiu J."/>
            <person name="Zhao L."/>
            <person name="Xie H.B."/>
            <person name="Fu W.Y."/>
            <person name="Jin J."/>
            <person name="Li X.W."/>
            <person name="Jiao Y."/>
            <person name="Zhou C.C."/>
            <person name="Tu T."/>
            <person name="Chai C.Y."/>
            <person name="Gao J.L."/>
            <person name="Fan L.J."/>
            <person name="van de Weg E."/>
            <person name="Wang J.Y."/>
            <person name="Gao Z.S."/>
        </authorList>
    </citation>
    <scope>NUCLEOTIDE SEQUENCE [LARGE SCALE GENOMIC DNA]</scope>
    <source>
        <tissue evidence="2">Leaves</tissue>
    </source>
</reference>
<protein>
    <submittedName>
        <fullName evidence="2">Uncharacterized protein</fullName>
    </submittedName>
</protein>
<evidence type="ECO:0000313" key="3">
    <source>
        <dbReference type="Proteomes" id="UP000516437"/>
    </source>
</evidence>
<proteinExistence type="predicted"/>
<name>A0A6A1VIU0_9ROSI</name>
<keyword evidence="3" id="KW-1185">Reference proteome</keyword>
<gene>
    <name evidence="2" type="ORF">CJ030_MR5G022570</name>
</gene>